<dbReference type="EMBL" id="DXEM01000019">
    <property type="protein sequence ID" value="HIX67712.1"/>
    <property type="molecule type" value="Genomic_DNA"/>
</dbReference>
<comment type="caution">
    <text evidence="1">The sequence shown here is derived from an EMBL/GenBank/DDBJ whole genome shotgun (WGS) entry which is preliminary data.</text>
</comment>
<reference evidence="1" key="1">
    <citation type="journal article" date="2021" name="PeerJ">
        <title>Extensive microbial diversity within the chicken gut microbiome revealed by metagenomics and culture.</title>
        <authorList>
            <person name="Gilroy R."/>
            <person name="Ravi A."/>
            <person name="Getino M."/>
            <person name="Pursley I."/>
            <person name="Horton D.L."/>
            <person name="Alikhan N.F."/>
            <person name="Baker D."/>
            <person name="Gharbi K."/>
            <person name="Hall N."/>
            <person name="Watson M."/>
            <person name="Adriaenssens E.M."/>
            <person name="Foster-Nyarko E."/>
            <person name="Jarju S."/>
            <person name="Secka A."/>
            <person name="Antonio M."/>
            <person name="Oren A."/>
            <person name="Chaudhuri R.R."/>
            <person name="La Ragione R."/>
            <person name="Hildebrand F."/>
            <person name="Pallen M.J."/>
        </authorList>
    </citation>
    <scope>NUCLEOTIDE SEQUENCE</scope>
    <source>
        <strain evidence="1">CHK191-13928</strain>
    </source>
</reference>
<name>A0A9D1WV59_9FIRM</name>
<proteinExistence type="predicted"/>
<dbReference type="InterPro" id="IPR043740">
    <property type="entry name" value="DUF5685"/>
</dbReference>
<dbReference type="Proteomes" id="UP000886721">
    <property type="component" value="Unassembled WGS sequence"/>
</dbReference>
<sequence length="284" mass="34370">MFGYIIVNKPEMKFKEFDVYHGYYCGLCKKLKEHYGKIGQMTLSYDMTFLVMMLTSLYEPQTVQGMTKCVAHPFQEHPTRINEITDYAAHMNVLLSYYKCRDDWEDEKKKKQLLMSKALYRKCGFSKNFYREKWKKIECILRKLSEEEKKDNLDLDYMSGMFGQIMAEIMLYQRDEWEELLVRFGFYLGKFVYLMDAYEDIEEDRKNGTYNPFRKMYEEPDFEERCHTILTMMMAECSKAFEQLPLIDHIEILRNILYSGVWYRYEKVRSKREEKKGEEYDGSI</sequence>
<dbReference type="Pfam" id="PF18937">
    <property type="entry name" value="DUF5685"/>
    <property type="match status" value="1"/>
</dbReference>
<reference evidence="1" key="2">
    <citation type="submission" date="2021-04" db="EMBL/GenBank/DDBJ databases">
        <authorList>
            <person name="Gilroy R."/>
        </authorList>
    </citation>
    <scope>NUCLEOTIDE SEQUENCE</scope>
    <source>
        <strain evidence="1">CHK191-13928</strain>
    </source>
</reference>
<organism evidence="1 2">
    <name type="scientific">Candidatus Anaerostipes excrementavium</name>
    <dbReference type="NCBI Taxonomy" id="2838463"/>
    <lineage>
        <taxon>Bacteria</taxon>
        <taxon>Bacillati</taxon>
        <taxon>Bacillota</taxon>
        <taxon>Clostridia</taxon>
        <taxon>Lachnospirales</taxon>
        <taxon>Lachnospiraceae</taxon>
        <taxon>Anaerostipes</taxon>
    </lineage>
</organism>
<evidence type="ECO:0000313" key="2">
    <source>
        <dbReference type="Proteomes" id="UP000886721"/>
    </source>
</evidence>
<accession>A0A9D1WV59</accession>
<protein>
    <submittedName>
        <fullName evidence="1">Uncharacterized protein</fullName>
    </submittedName>
</protein>
<evidence type="ECO:0000313" key="1">
    <source>
        <dbReference type="EMBL" id="HIX67712.1"/>
    </source>
</evidence>
<gene>
    <name evidence="1" type="ORF">H9735_06235</name>
</gene>
<dbReference type="AlphaFoldDB" id="A0A9D1WV59"/>